<sequence>MKISKKRYLQGFALCVVFLGMVRCVFPDVAGNRTAKDISSPNNHLDSLTLKDKTNKNHAVKSVAANNPEARPSMRSKFFNADGSLVKNRIYSVQNFSKSFPDQNDVQLVAANKLGVKPVLDRAEAESRKAELVYIGANPYFYVDRLKSSIPYLVPQAAVLLQDIGRNFFDSLQVKGIPLHKIIVTSVMRSREDIERLRGHNGNAKPNSCHLYGTTFDIGYNRYITVQDTDRPARRQVRNDSLKWVLSEVLNDLRNLNRCYVKYEIHQGCFHVTTR</sequence>
<evidence type="ECO:0000313" key="2">
    <source>
        <dbReference type="Proteomes" id="UP000029556"/>
    </source>
</evidence>
<dbReference type="SUPFAM" id="SSF55166">
    <property type="entry name" value="Hedgehog/DD-peptidase"/>
    <property type="match status" value="1"/>
</dbReference>
<dbReference type="Proteomes" id="UP000029556">
    <property type="component" value="Unassembled WGS sequence"/>
</dbReference>
<dbReference type="InterPro" id="IPR009045">
    <property type="entry name" value="Zn_M74/Hedgehog-like"/>
</dbReference>
<dbReference type="EMBL" id="JRNN01000073">
    <property type="protein sequence ID" value="KGF34107.1"/>
    <property type="molecule type" value="Genomic_DNA"/>
</dbReference>
<dbReference type="InterPro" id="IPR043769">
    <property type="entry name" value="DUF5715"/>
</dbReference>
<comment type="caution">
    <text evidence="1">The sequence shown here is derived from an EMBL/GenBank/DDBJ whole genome shotgun (WGS) entry which is preliminary data.</text>
</comment>
<dbReference type="AlphaFoldDB" id="A0A096AU11"/>
<name>A0A096AU11_9BACT</name>
<evidence type="ECO:0000313" key="1">
    <source>
        <dbReference type="EMBL" id="KGF34107.1"/>
    </source>
</evidence>
<dbReference type="OrthoDB" id="1523789at2"/>
<reference evidence="1 2" key="1">
    <citation type="submission" date="2014-07" db="EMBL/GenBank/DDBJ databases">
        <authorList>
            <person name="McCorrison J."/>
            <person name="Sanka R."/>
            <person name="Torralba M."/>
            <person name="Gillis M."/>
            <person name="Haft D.H."/>
            <person name="Methe B."/>
            <person name="Sutton G."/>
            <person name="Nelson K.E."/>
        </authorList>
    </citation>
    <scope>NUCLEOTIDE SEQUENCE [LARGE SCALE GENOMIC DNA]</scope>
    <source>
        <strain evidence="1 2">DNF00853</strain>
    </source>
</reference>
<gene>
    <name evidence="1" type="ORF">HMPREF2137_09205</name>
</gene>
<proteinExistence type="predicted"/>
<protein>
    <submittedName>
        <fullName evidence="1">Uncharacterized protein</fullName>
    </submittedName>
</protein>
<dbReference type="Pfam" id="PF18979">
    <property type="entry name" value="DUF5715"/>
    <property type="match status" value="1"/>
</dbReference>
<organism evidence="1 2">
    <name type="scientific">Hoylesella buccalis DNF00853</name>
    <dbReference type="NCBI Taxonomy" id="1401074"/>
    <lineage>
        <taxon>Bacteria</taxon>
        <taxon>Pseudomonadati</taxon>
        <taxon>Bacteroidota</taxon>
        <taxon>Bacteroidia</taxon>
        <taxon>Bacteroidales</taxon>
        <taxon>Prevotellaceae</taxon>
        <taxon>Hoylesella</taxon>
    </lineage>
</organism>
<dbReference type="RefSeq" id="WP_036873776.1">
    <property type="nucleotide sequence ID" value="NZ_JRNN01000073.1"/>
</dbReference>
<accession>A0A096AU11</accession>